<protein>
    <recommendedName>
        <fullName evidence="3">Methyltransferase type 11 domain-containing protein</fullName>
    </recommendedName>
</protein>
<dbReference type="SUPFAM" id="SSF53335">
    <property type="entry name" value="S-adenosyl-L-methionine-dependent methyltransferases"/>
    <property type="match status" value="1"/>
</dbReference>
<dbReference type="Proteomes" id="UP000077271">
    <property type="component" value="Unassembled WGS sequence"/>
</dbReference>
<proteinExistence type="predicted"/>
<dbReference type="OrthoDB" id="2965664at2"/>
<dbReference type="AlphaFoldDB" id="A0A177KIH4"/>
<evidence type="ECO:0008006" key="3">
    <source>
        <dbReference type="Google" id="ProtNLM"/>
    </source>
</evidence>
<evidence type="ECO:0000313" key="1">
    <source>
        <dbReference type="EMBL" id="OAH53193.1"/>
    </source>
</evidence>
<dbReference type="InterPro" id="IPR029063">
    <property type="entry name" value="SAM-dependent_MTases_sf"/>
</dbReference>
<gene>
    <name evidence="1" type="ORF">AWH48_12615</name>
</gene>
<evidence type="ECO:0000313" key="2">
    <source>
        <dbReference type="Proteomes" id="UP000077271"/>
    </source>
</evidence>
<dbReference type="RefSeq" id="WP_063975550.1">
    <property type="nucleotide sequence ID" value="NZ_LQWZ01000036.1"/>
</dbReference>
<name>A0A177KIH4_9BACI</name>
<comment type="caution">
    <text evidence="1">The sequence shown here is derived from an EMBL/GenBank/DDBJ whole genome shotgun (WGS) entry which is preliminary data.</text>
</comment>
<dbReference type="EMBL" id="LQWZ01000036">
    <property type="protein sequence ID" value="OAH53193.1"/>
    <property type="molecule type" value="Genomic_DNA"/>
</dbReference>
<sequence>MAVAEKIKQEKELKITLGNLYNTIQPQQGERIMVIGGSETLTARCSDAGAIVLPVAIFSQIKQNEFDTVAAPLSIHGYAEGAQWTAQAYDVLKVGGRFVVDFAEASSLPPASDFPYAETLPGYWERLKAVGFTTILFQQLTAQNAREAVLNGWTELMIAEFPVIVNRFIAVK</sequence>
<reference evidence="1 2" key="1">
    <citation type="submission" date="2016-01" db="EMBL/GenBank/DDBJ databases">
        <title>Investigation of taxonomic status of Bacillus aminovorans.</title>
        <authorList>
            <person name="Verma A."/>
            <person name="Pal Y."/>
            <person name="Krishnamurthi S."/>
        </authorList>
    </citation>
    <scope>NUCLEOTIDE SEQUENCE [LARGE SCALE GENOMIC DNA]</scope>
    <source>
        <strain evidence="1 2">DSM 4337</strain>
    </source>
</reference>
<dbReference type="Gene3D" id="3.40.50.150">
    <property type="entry name" value="Vaccinia Virus protein VP39"/>
    <property type="match status" value="1"/>
</dbReference>
<accession>A0A177KIH4</accession>
<organism evidence="1 2">
    <name type="scientific">Domibacillus aminovorans</name>
    <dbReference type="NCBI Taxonomy" id="29332"/>
    <lineage>
        <taxon>Bacteria</taxon>
        <taxon>Bacillati</taxon>
        <taxon>Bacillota</taxon>
        <taxon>Bacilli</taxon>
        <taxon>Bacillales</taxon>
        <taxon>Bacillaceae</taxon>
        <taxon>Domibacillus</taxon>
    </lineage>
</organism>